<dbReference type="FunFam" id="3.40.630.30:FF:000064">
    <property type="entry name" value="GNAT family acetyltransferase"/>
    <property type="match status" value="1"/>
</dbReference>
<organism evidence="6 7">
    <name type="scientific">Telmatocola sphagniphila</name>
    <dbReference type="NCBI Taxonomy" id="1123043"/>
    <lineage>
        <taxon>Bacteria</taxon>
        <taxon>Pseudomonadati</taxon>
        <taxon>Planctomycetota</taxon>
        <taxon>Planctomycetia</taxon>
        <taxon>Gemmatales</taxon>
        <taxon>Gemmataceae</taxon>
    </lineage>
</organism>
<dbReference type="SUPFAM" id="SSF55729">
    <property type="entry name" value="Acyl-CoA N-acyltransferases (Nat)"/>
    <property type="match status" value="1"/>
</dbReference>
<keyword evidence="3" id="KW-0012">Acyltransferase</keyword>
<evidence type="ECO:0000256" key="2">
    <source>
        <dbReference type="ARBA" id="ARBA00022679"/>
    </source>
</evidence>
<keyword evidence="4" id="KW-0175">Coiled coil</keyword>
<dbReference type="GO" id="GO:0008080">
    <property type="term" value="F:N-acetyltransferase activity"/>
    <property type="evidence" value="ECO:0007669"/>
    <property type="project" value="TreeGrafter"/>
</dbReference>
<dbReference type="PROSITE" id="PS51186">
    <property type="entry name" value="GNAT"/>
    <property type="match status" value="1"/>
</dbReference>
<dbReference type="Pfam" id="PF00583">
    <property type="entry name" value="Acetyltransf_1"/>
    <property type="match status" value="1"/>
</dbReference>
<dbReference type="InterPro" id="IPR000182">
    <property type="entry name" value="GNAT_dom"/>
</dbReference>
<dbReference type="InterPro" id="IPR051016">
    <property type="entry name" value="Diverse_Substrate_AcTransf"/>
</dbReference>
<keyword evidence="7" id="KW-1185">Reference proteome</keyword>
<gene>
    <name evidence="6" type="ORF">KIH39_01085</name>
</gene>
<dbReference type="Proteomes" id="UP000676194">
    <property type="component" value="Chromosome"/>
</dbReference>
<dbReference type="CDD" id="cd04301">
    <property type="entry name" value="NAT_SF"/>
    <property type="match status" value="1"/>
</dbReference>
<name>A0A8E6B7F6_9BACT</name>
<dbReference type="RefSeq" id="WP_213497433.1">
    <property type="nucleotide sequence ID" value="NZ_CP074694.1"/>
</dbReference>
<dbReference type="AlphaFoldDB" id="A0A8E6B7F6"/>
<evidence type="ECO:0000256" key="1">
    <source>
        <dbReference type="ARBA" id="ARBA00008694"/>
    </source>
</evidence>
<reference evidence="6" key="1">
    <citation type="submission" date="2021-05" db="EMBL/GenBank/DDBJ databases">
        <title>Complete genome sequence of the cellulolytic planctomycete Telmatocola sphagniphila SP2T and characterization of the first cellulase from planctomycetes.</title>
        <authorList>
            <person name="Rakitin A.L."/>
            <person name="Beletsky A.V."/>
            <person name="Naumoff D.G."/>
            <person name="Kulichevskaya I.S."/>
            <person name="Mardanov A.V."/>
            <person name="Ravin N.V."/>
            <person name="Dedysh S.N."/>
        </authorList>
    </citation>
    <scope>NUCLEOTIDE SEQUENCE</scope>
    <source>
        <strain evidence="6">SP2T</strain>
    </source>
</reference>
<evidence type="ECO:0000313" key="6">
    <source>
        <dbReference type="EMBL" id="QVL32541.1"/>
    </source>
</evidence>
<evidence type="ECO:0000259" key="5">
    <source>
        <dbReference type="PROSITE" id="PS51186"/>
    </source>
</evidence>
<comment type="similarity">
    <text evidence="1">Belongs to the acetyltransferase family.</text>
</comment>
<dbReference type="PANTHER" id="PTHR10545:SF29">
    <property type="entry name" value="GH14572P-RELATED"/>
    <property type="match status" value="1"/>
</dbReference>
<sequence length="150" mass="17274">MFLIRSATPSDIPVIRQLIRELAEYERLLSEAQATEEQLDRALFGQRPAAEVLMAEVGPEIAGFALFFTTFSTFAGKPGLYLEDLFVRPRFRRNGIGKAFFSELIKLGKERDYGRLEWSVLDWNEPALKFYRTLGAKPMDEWTVHRINLS</sequence>
<dbReference type="PANTHER" id="PTHR10545">
    <property type="entry name" value="DIAMINE N-ACETYLTRANSFERASE"/>
    <property type="match status" value="1"/>
</dbReference>
<evidence type="ECO:0000256" key="3">
    <source>
        <dbReference type="ARBA" id="ARBA00023315"/>
    </source>
</evidence>
<evidence type="ECO:0000313" key="7">
    <source>
        <dbReference type="Proteomes" id="UP000676194"/>
    </source>
</evidence>
<dbReference type="KEGG" id="tsph:KIH39_01085"/>
<feature type="coiled-coil region" evidence="4">
    <location>
        <begin position="15"/>
        <end position="42"/>
    </location>
</feature>
<dbReference type="Gene3D" id="3.40.630.30">
    <property type="match status" value="1"/>
</dbReference>
<protein>
    <submittedName>
        <fullName evidence="6">GNAT family N-acetyltransferase</fullName>
    </submittedName>
</protein>
<feature type="domain" description="N-acetyltransferase" evidence="5">
    <location>
        <begin position="2"/>
        <end position="150"/>
    </location>
</feature>
<dbReference type="InterPro" id="IPR016181">
    <property type="entry name" value="Acyl_CoA_acyltransferase"/>
</dbReference>
<keyword evidence="2" id="KW-0808">Transferase</keyword>
<proteinExistence type="inferred from homology"/>
<accession>A0A8E6B7F6</accession>
<evidence type="ECO:0000256" key="4">
    <source>
        <dbReference type="SAM" id="Coils"/>
    </source>
</evidence>
<dbReference type="EMBL" id="CP074694">
    <property type="protein sequence ID" value="QVL32541.1"/>
    <property type="molecule type" value="Genomic_DNA"/>
</dbReference>